<dbReference type="Pfam" id="PF01151">
    <property type="entry name" value="ELO"/>
    <property type="match status" value="1"/>
</dbReference>
<dbReference type="PANTHER" id="PTHR11157">
    <property type="entry name" value="FATTY ACID ACYL TRANSFERASE-RELATED"/>
    <property type="match status" value="1"/>
</dbReference>
<evidence type="ECO:0000256" key="7">
    <source>
        <dbReference type="ARBA" id="ARBA00023098"/>
    </source>
</evidence>
<dbReference type="InterPro" id="IPR002076">
    <property type="entry name" value="ELO_fam"/>
</dbReference>
<evidence type="ECO:0000256" key="8">
    <source>
        <dbReference type="ARBA" id="ARBA00023136"/>
    </source>
</evidence>
<evidence type="ECO:0000256" key="9">
    <source>
        <dbReference type="ARBA" id="ARBA00023160"/>
    </source>
</evidence>
<comment type="caution">
    <text evidence="10">Lacks conserved residue(s) required for the propagation of feature annotation.</text>
</comment>
<evidence type="ECO:0000256" key="1">
    <source>
        <dbReference type="ARBA" id="ARBA00004141"/>
    </source>
</evidence>
<dbReference type="Proteomes" id="UP000002280">
    <property type="component" value="Chromosome 1"/>
</dbReference>
<dbReference type="GO" id="GO:0035338">
    <property type="term" value="P:long-chain fatty-acyl-CoA biosynthetic process"/>
    <property type="evidence" value="ECO:0007669"/>
    <property type="project" value="UniProtKB-UniRule"/>
</dbReference>
<reference evidence="13 14" key="1">
    <citation type="journal article" date="2007" name="Nature">
        <title>Genome of the marsupial Monodelphis domestica reveals innovation in non-coding sequences.</title>
        <authorList>
            <person name="Mikkelsen T.S."/>
            <person name="Wakefield M.J."/>
            <person name="Aken B."/>
            <person name="Amemiya C.T."/>
            <person name="Chang J.L."/>
            <person name="Duke S."/>
            <person name="Garber M."/>
            <person name="Gentles A.J."/>
            <person name="Goodstadt L."/>
            <person name="Heger A."/>
            <person name="Jurka J."/>
            <person name="Kamal M."/>
            <person name="Mauceli E."/>
            <person name="Searle S.M."/>
            <person name="Sharpe T."/>
            <person name="Baker M.L."/>
            <person name="Batzer M.A."/>
            <person name="Benos P.V."/>
            <person name="Belov K."/>
            <person name="Clamp M."/>
            <person name="Cook A."/>
            <person name="Cuff J."/>
            <person name="Das R."/>
            <person name="Davidow L."/>
            <person name="Deakin J.E."/>
            <person name="Fazzari M.J."/>
            <person name="Glass J.L."/>
            <person name="Grabherr M."/>
            <person name="Greally J.M."/>
            <person name="Gu W."/>
            <person name="Hore T.A."/>
            <person name="Huttley G.A."/>
            <person name="Kleber M."/>
            <person name="Jirtle R.L."/>
            <person name="Koina E."/>
            <person name="Lee J.T."/>
            <person name="Mahony S."/>
            <person name="Marra M.A."/>
            <person name="Miller R.D."/>
            <person name="Nicholls R.D."/>
            <person name="Oda M."/>
            <person name="Papenfuss A.T."/>
            <person name="Parra Z.E."/>
            <person name="Pollock D.D."/>
            <person name="Ray D.A."/>
            <person name="Schein J.E."/>
            <person name="Speed T.P."/>
            <person name="Thompson K."/>
            <person name="VandeBerg J.L."/>
            <person name="Wade C.M."/>
            <person name="Walker J.A."/>
            <person name="Waters P.D."/>
            <person name="Webber C."/>
            <person name="Weidman J.R."/>
            <person name="Xie X."/>
            <person name="Zody M.C."/>
            <person name="Baldwin J."/>
            <person name="Abdouelleil A."/>
            <person name="Abdulkadir J."/>
            <person name="Abebe A."/>
            <person name="Abera B."/>
            <person name="Abreu J."/>
            <person name="Acer S.C."/>
            <person name="Aftuck L."/>
            <person name="Alexander A."/>
            <person name="An P."/>
            <person name="Anderson E."/>
            <person name="Anderson S."/>
            <person name="Arachi H."/>
            <person name="Azer M."/>
            <person name="Bachantsang P."/>
            <person name="Barry A."/>
            <person name="Bayul T."/>
            <person name="Berlin A."/>
            <person name="Bessette D."/>
            <person name="Bloom T."/>
            <person name="Bloom T."/>
            <person name="Boguslavskiy L."/>
            <person name="Bonnet C."/>
            <person name="Boukhgalter B."/>
            <person name="Bourzgui I."/>
            <person name="Brown A."/>
            <person name="Cahill P."/>
            <person name="Channer S."/>
            <person name="Cheshatsang Y."/>
            <person name="Chuda L."/>
            <person name="Citroen M."/>
            <person name="Collymore A."/>
            <person name="Cooke P."/>
            <person name="Costello M."/>
            <person name="D'Aco K."/>
            <person name="Daza R."/>
            <person name="De Haan G."/>
            <person name="DeGray S."/>
            <person name="DeMaso C."/>
            <person name="Dhargay N."/>
            <person name="Dooley K."/>
            <person name="Dooley E."/>
            <person name="Doricent M."/>
            <person name="Dorje P."/>
            <person name="Dorjee K."/>
            <person name="Dupes A."/>
            <person name="Elong R."/>
            <person name="Falk J."/>
            <person name="Farina A."/>
            <person name="Faro S."/>
            <person name="Ferguson D."/>
            <person name="Fisher S."/>
            <person name="Foley C.D."/>
            <person name="Franke A."/>
            <person name="Friedrich D."/>
            <person name="Gadbois L."/>
            <person name="Gearin G."/>
            <person name="Gearin C.R."/>
            <person name="Giannoukos G."/>
            <person name="Goode T."/>
            <person name="Graham J."/>
            <person name="Grandbois E."/>
            <person name="Grewal S."/>
            <person name="Gyaltsen K."/>
            <person name="Hafez N."/>
            <person name="Hagos B."/>
            <person name="Hall J."/>
            <person name="Henson C."/>
            <person name="Hollinger A."/>
            <person name="Honan T."/>
            <person name="Huard M.D."/>
            <person name="Hughes L."/>
            <person name="Hurhula B."/>
            <person name="Husby M.E."/>
            <person name="Kamat A."/>
            <person name="Kanga B."/>
            <person name="Kashin S."/>
            <person name="Khazanovich D."/>
            <person name="Kisner P."/>
            <person name="Lance K."/>
            <person name="Lara M."/>
            <person name="Lee W."/>
            <person name="Lennon N."/>
            <person name="Letendre F."/>
            <person name="LeVine R."/>
            <person name="Lipovsky A."/>
            <person name="Liu X."/>
            <person name="Liu J."/>
            <person name="Liu S."/>
            <person name="Lokyitsang T."/>
            <person name="Lokyitsang Y."/>
            <person name="Lubonja R."/>
            <person name="Lui A."/>
            <person name="MacDonald P."/>
            <person name="Magnisalis V."/>
            <person name="Maru K."/>
            <person name="Matthews C."/>
            <person name="McCusker W."/>
            <person name="McDonough S."/>
            <person name="Mehta T."/>
            <person name="Meldrim J."/>
            <person name="Meneus L."/>
            <person name="Mihai O."/>
            <person name="Mihalev A."/>
            <person name="Mihova T."/>
            <person name="Mittelman R."/>
            <person name="Mlenga V."/>
            <person name="Montmayeur A."/>
            <person name="Mulrain L."/>
            <person name="Navidi A."/>
            <person name="Naylor J."/>
            <person name="Negash T."/>
            <person name="Nguyen T."/>
            <person name="Nguyen N."/>
            <person name="Nicol R."/>
            <person name="Norbu C."/>
            <person name="Norbu N."/>
            <person name="Novod N."/>
            <person name="O'Neill B."/>
            <person name="Osman S."/>
            <person name="Markiewicz E."/>
            <person name="Oyono O.L."/>
            <person name="Patti C."/>
            <person name="Phunkhang P."/>
            <person name="Pierre F."/>
            <person name="Priest M."/>
            <person name="Raghuraman S."/>
            <person name="Rege F."/>
            <person name="Reyes R."/>
            <person name="Rise C."/>
            <person name="Rogov P."/>
            <person name="Ross K."/>
            <person name="Ryan E."/>
            <person name="Settipalli S."/>
            <person name="Shea T."/>
            <person name="Sherpa N."/>
            <person name="Shi L."/>
            <person name="Shih D."/>
            <person name="Sparrow T."/>
            <person name="Spaulding J."/>
            <person name="Stalker J."/>
            <person name="Stange-Thomann N."/>
            <person name="Stavropoulos S."/>
            <person name="Stone C."/>
            <person name="Strader C."/>
            <person name="Tesfaye S."/>
            <person name="Thomson T."/>
            <person name="Thoulutsang Y."/>
            <person name="Thoulutsang D."/>
            <person name="Topham K."/>
            <person name="Topping I."/>
            <person name="Tsamla T."/>
            <person name="Vassiliev H."/>
            <person name="Vo A."/>
            <person name="Wangchuk T."/>
            <person name="Wangdi T."/>
            <person name="Weiand M."/>
            <person name="Wilkinson J."/>
            <person name="Wilson A."/>
            <person name="Yadav S."/>
            <person name="Young G."/>
            <person name="Yu Q."/>
            <person name="Zembek L."/>
            <person name="Zhong D."/>
            <person name="Zimmer A."/>
            <person name="Zwirko Z."/>
            <person name="Jaffe D.B."/>
            <person name="Alvarez P."/>
            <person name="Brockman W."/>
            <person name="Butler J."/>
            <person name="Chin C."/>
            <person name="Gnerre S."/>
            <person name="MacCallum I."/>
            <person name="Graves J.A."/>
            <person name="Ponting C.P."/>
            <person name="Breen M."/>
            <person name="Samollow P.B."/>
            <person name="Lander E.S."/>
            <person name="Lindblad-Toh K."/>
        </authorList>
    </citation>
    <scope>NUCLEOTIDE SEQUENCE [LARGE SCALE GENOMIC DNA]</scope>
</reference>
<evidence type="ECO:0000256" key="10">
    <source>
        <dbReference type="HAMAP-Rule" id="MF_03203"/>
    </source>
</evidence>
<comment type="function">
    <text evidence="10">Catalyzes the first and rate-limiting reaction of the four reactions that constitute the long-chain fatty acids elongation cycle. This endoplasmic reticulum-bound enzymatic process allows the addition of 2 carbons to the chain of long- and very long-chain fatty acids (VLCFAs) per cycle. Condensing enzyme with higher activity toward C18 acyl-CoAs, especially C18:0 acyl-CoAs. May participate to the production of saturated and monounsaturated VLCFAs of different chain lengths that are involved in multiple biological processes as precursors of membrane lipids and lipid mediators.</text>
</comment>
<dbReference type="FunCoup" id="F6SP90">
    <property type="interactions" value="235"/>
</dbReference>
<dbReference type="InParanoid" id="F6SP90"/>
<organism evidence="13 14">
    <name type="scientific">Monodelphis domestica</name>
    <name type="common">Gray short-tailed opossum</name>
    <dbReference type="NCBI Taxonomy" id="13616"/>
    <lineage>
        <taxon>Eukaryota</taxon>
        <taxon>Metazoa</taxon>
        <taxon>Chordata</taxon>
        <taxon>Craniata</taxon>
        <taxon>Vertebrata</taxon>
        <taxon>Euteleostomi</taxon>
        <taxon>Mammalia</taxon>
        <taxon>Metatheria</taxon>
        <taxon>Didelphimorphia</taxon>
        <taxon>Didelphidae</taxon>
        <taxon>Monodelphis</taxon>
    </lineage>
</organism>
<proteinExistence type="inferred from homology"/>
<keyword evidence="5 10" id="KW-0276">Fatty acid metabolism</keyword>
<comment type="PTM">
    <text evidence="10">N-Glycosylated.</text>
</comment>
<evidence type="ECO:0000256" key="5">
    <source>
        <dbReference type="ARBA" id="ARBA00022832"/>
    </source>
</evidence>
<comment type="pathway">
    <text evidence="10">Lipid metabolism; polyunsaturated fatty acid biosynthesis.</text>
</comment>
<keyword evidence="7 10" id="KW-0443">Lipid metabolism</keyword>
<evidence type="ECO:0000313" key="13">
    <source>
        <dbReference type="Ensembl" id="ENSMODP00000014230.4"/>
    </source>
</evidence>
<keyword evidence="10" id="KW-0256">Endoplasmic reticulum</keyword>
<accession>F6SP90</accession>
<dbReference type="GO" id="GO:0009922">
    <property type="term" value="F:fatty acid elongase activity"/>
    <property type="evidence" value="ECO:0000318"/>
    <property type="project" value="GO_Central"/>
</dbReference>
<reference evidence="13" key="3">
    <citation type="submission" date="2025-09" db="UniProtKB">
        <authorList>
            <consortium name="Ensembl"/>
        </authorList>
    </citation>
    <scope>IDENTIFICATION</scope>
</reference>
<comment type="similarity">
    <text evidence="10">Belongs to the ELO family. ELOVL3 subfamily.</text>
</comment>
<feature type="transmembrane region" description="Helical" evidence="10 11">
    <location>
        <begin position="363"/>
        <end position="389"/>
    </location>
</feature>
<evidence type="ECO:0000256" key="6">
    <source>
        <dbReference type="ARBA" id="ARBA00022989"/>
    </source>
</evidence>
<reference evidence="13" key="2">
    <citation type="submission" date="2025-08" db="UniProtKB">
        <authorList>
            <consortium name="Ensembl"/>
        </authorList>
    </citation>
    <scope>IDENTIFICATION</scope>
</reference>
<dbReference type="UniPathway" id="UPA00658"/>
<dbReference type="eggNOG" id="KOG0486">
    <property type="taxonomic scope" value="Eukaryota"/>
</dbReference>
<evidence type="ECO:0000256" key="4">
    <source>
        <dbReference type="ARBA" id="ARBA00022692"/>
    </source>
</evidence>
<dbReference type="PANTHER" id="PTHR11157:SF68">
    <property type="entry name" value="ELONGATION OF VERY LONG CHAIN FATTY ACIDS PROTEIN 3"/>
    <property type="match status" value="1"/>
</dbReference>
<dbReference type="InterPro" id="IPR033679">
    <property type="entry name" value="ELOVL3"/>
</dbReference>
<feature type="transmembrane region" description="Helical" evidence="10 11">
    <location>
        <begin position="199"/>
        <end position="217"/>
    </location>
</feature>
<keyword evidence="6 10" id="KW-1133">Transmembrane helix</keyword>
<dbReference type="Ensembl" id="ENSMODT00000014493.5">
    <property type="protein sequence ID" value="ENSMODP00000014230.4"/>
    <property type="gene ID" value="ENSMODG00000011378.5"/>
</dbReference>
<dbReference type="AlphaFoldDB" id="F6SP90"/>
<comment type="catalytic activity">
    <reaction evidence="10 11">
        <text>a very-long-chain acyl-CoA + malonyl-CoA + H(+) = a very-long-chain 3-oxoacyl-CoA + CO2 + CoA</text>
        <dbReference type="Rhea" id="RHEA:32727"/>
        <dbReference type="ChEBI" id="CHEBI:15378"/>
        <dbReference type="ChEBI" id="CHEBI:16526"/>
        <dbReference type="ChEBI" id="CHEBI:57287"/>
        <dbReference type="ChEBI" id="CHEBI:57384"/>
        <dbReference type="ChEBI" id="CHEBI:90725"/>
        <dbReference type="ChEBI" id="CHEBI:90736"/>
        <dbReference type="EC" id="2.3.1.199"/>
    </reaction>
</comment>
<keyword evidence="3 10" id="KW-0808">Transferase</keyword>
<evidence type="ECO:0000256" key="12">
    <source>
        <dbReference type="SAM" id="MobiDB-lite"/>
    </source>
</evidence>
<keyword evidence="14" id="KW-1185">Reference proteome</keyword>
<keyword evidence="4 10" id="KW-0812">Transmembrane</keyword>
<keyword evidence="10" id="KW-0325">Glycoprotein</keyword>
<protein>
    <recommendedName>
        <fullName evidence="10">Elongation of very long chain fatty acids protein 3</fullName>
        <ecNumber evidence="10">2.3.1.199</ecNumber>
    </recommendedName>
    <alternativeName>
        <fullName evidence="10">3-keto acyl-CoA synthase ELOVL3</fullName>
    </alternativeName>
    <alternativeName>
        <fullName evidence="10">ELOVL fatty acid elongase 3</fullName>
        <shortName evidence="10">ELOVL FA elongase 3</shortName>
    </alternativeName>
    <alternativeName>
        <fullName evidence="10">Very long chain 3-ketoacyl-CoA synthase 3</fullName>
    </alternativeName>
    <alternativeName>
        <fullName evidence="10">Very long chain 3-oxoacyl-CoA synthase 3</fullName>
    </alternativeName>
</protein>
<comment type="domain">
    <text evidence="10">The C-terminal di-lysine motif may confer endoplasmic reticulum localization.</text>
</comment>
<evidence type="ECO:0000256" key="11">
    <source>
        <dbReference type="RuleBase" id="RU361115"/>
    </source>
</evidence>
<evidence type="ECO:0000256" key="2">
    <source>
        <dbReference type="ARBA" id="ARBA00022516"/>
    </source>
</evidence>
<feature type="transmembrane region" description="Helical" evidence="10 11">
    <location>
        <begin position="332"/>
        <end position="351"/>
    </location>
</feature>
<dbReference type="InterPro" id="IPR030457">
    <property type="entry name" value="ELO_CS"/>
</dbReference>
<dbReference type="GO" id="GO:0034625">
    <property type="term" value="P:fatty acid elongation, monounsaturated fatty acid"/>
    <property type="evidence" value="ECO:0000318"/>
    <property type="project" value="GO_Central"/>
</dbReference>
<keyword evidence="8 10" id="KW-0472">Membrane</keyword>
<dbReference type="GO" id="GO:0006636">
    <property type="term" value="P:unsaturated fatty acid biosynthetic process"/>
    <property type="evidence" value="ECO:0007669"/>
    <property type="project" value="UniProtKB-UniRule"/>
</dbReference>
<feature type="region of interest" description="Disordered" evidence="12">
    <location>
        <begin position="1"/>
        <end position="74"/>
    </location>
</feature>
<keyword evidence="2 10" id="KW-0444">Lipid biosynthesis</keyword>
<feature type="transmembrane region" description="Helical" evidence="10 11">
    <location>
        <begin position="281"/>
        <end position="302"/>
    </location>
</feature>
<dbReference type="GO" id="GO:0030148">
    <property type="term" value="P:sphingolipid biosynthetic process"/>
    <property type="evidence" value="ECO:0000318"/>
    <property type="project" value="GO_Central"/>
</dbReference>
<dbReference type="GO" id="GO:0034626">
    <property type="term" value="P:fatty acid elongation, polyunsaturated fatty acid"/>
    <property type="evidence" value="ECO:0000318"/>
    <property type="project" value="GO_Central"/>
</dbReference>
<keyword evidence="9 10" id="KW-0275">Fatty acid biosynthesis</keyword>
<sequence length="437" mass="49648">MVRTSSQTRGQNSGIRPGNLWKGLGETGAGQETGASDYAQEGRSPSGTLLGQPIGELETGQGPGQDSCPHSGIGQQPEAGWEAGFWATVPFLWQCRHIYHSEKAPVTGIFLLSSASQLRVSFYQRPTVPGVTPSRAHSLVESILALSHSFKYSSLRIYPLSLLPQALMQLEMNETIEQMLIQSYEFEKLRDFRPIVSEFWSISLVLALIYLGVIFMGQRYMKKRKGFNLRLPLTIWSFTLAIFSILGAMRTWRYLGAVMMWGGLKNSLCHIGFVTNPTVRFWSLLFVLSKIVELGDTAFIILRKQKLLFLHWFHHSTVLVYTSFAYKDAVAGAYWFMTMNYGVHAFMYSYYTVKALGLTPPRFLPMIITTLQITQMFVGAFVSILSYLWGKDCACYTSTQYLFWTFAMYLAYFALFLHFFYKAYFRTAQTKAKAKSQ</sequence>
<feature type="transmembrane region" description="Helical" evidence="10 11">
    <location>
        <begin position="401"/>
        <end position="421"/>
    </location>
</feature>
<evidence type="ECO:0000313" key="14">
    <source>
        <dbReference type="Proteomes" id="UP000002280"/>
    </source>
</evidence>
<feature type="short sequence motif" description="Di-lysine motif" evidence="10">
    <location>
        <begin position="433"/>
        <end position="437"/>
    </location>
</feature>
<dbReference type="EC" id="2.3.1.199" evidence="10"/>
<dbReference type="STRING" id="13616.ENSMODP00000014230"/>
<dbReference type="OMA" id="SICFTIR"/>
<name>F6SP90_MONDO</name>
<dbReference type="HOGENOM" id="CLU_030301_0_0_1"/>
<dbReference type="GO" id="GO:0005789">
    <property type="term" value="C:endoplasmic reticulum membrane"/>
    <property type="evidence" value="ECO:0000318"/>
    <property type="project" value="GO_Central"/>
</dbReference>
<evidence type="ECO:0000256" key="3">
    <source>
        <dbReference type="ARBA" id="ARBA00022679"/>
    </source>
</evidence>
<comment type="subcellular location">
    <subcellularLocation>
        <location evidence="10">Endoplasmic reticulum membrane</location>
        <topology evidence="10">Multi-pass membrane protein</topology>
    </subcellularLocation>
    <subcellularLocation>
        <location evidence="1">Membrane</location>
        <topology evidence="1">Multi-pass membrane protein</topology>
    </subcellularLocation>
</comment>
<dbReference type="GO" id="GO:0019367">
    <property type="term" value="P:fatty acid elongation, saturated fatty acid"/>
    <property type="evidence" value="ECO:0000318"/>
    <property type="project" value="GO_Central"/>
</dbReference>
<dbReference type="GeneTree" id="ENSGT01050000244965"/>
<feature type="compositionally biased region" description="Polar residues" evidence="12">
    <location>
        <begin position="1"/>
        <end position="14"/>
    </location>
</feature>
<dbReference type="PROSITE" id="PS01188">
    <property type="entry name" value="ELO"/>
    <property type="match status" value="1"/>
</dbReference>
<dbReference type="Bgee" id="ENSMODG00000011378">
    <property type="expression patterns" value="Expressed in spinal cord and 3 other cell types or tissues"/>
</dbReference>
<feature type="transmembrane region" description="Helical" evidence="10 11">
    <location>
        <begin position="229"/>
        <end position="249"/>
    </location>
</feature>
<gene>
    <name evidence="10" type="primary">ELOVL3</name>
</gene>
<dbReference type="GO" id="GO:0042761">
    <property type="term" value="P:very long-chain fatty acid biosynthetic process"/>
    <property type="evidence" value="ECO:0000318"/>
    <property type="project" value="GO_Central"/>
</dbReference>
<dbReference type="HAMAP" id="MF_03203">
    <property type="entry name" value="VLCF_elongase_3"/>
    <property type="match status" value="1"/>
</dbReference>